<reference evidence="2" key="1">
    <citation type="journal article" date="2020" name="Nature">
        <title>Giant virus diversity and host interactions through global metagenomics.</title>
        <authorList>
            <person name="Schulz F."/>
            <person name="Roux S."/>
            <person name="Paez-Espino D."/>
            <person name="Jungbluth S."/>
            <person name="Walsh D.A."/>
            <person name="Denef V.J."/>
            <person name="McMahon K.D."/>
            <person name="Konstantinidis K.T."/>
            <person name="Eloe-Fadrosh E.A."/>
            <person name="Kyrpides N.C."/>
            <person name="Woyke T."/>
        </authorList>
    </citation>
    <scope>NUCLEOTIDE SEQUENCE</scope>
    <source>
        <strain evidence="2">GVMAG-M-3300025626-8</strain>
    </source>
</reference>
<sequence>MPSTEYKEPRTCECGYTSMGINKWSAHKKRCPLVKSDKDTLIEQMKQQLEKKDEQMKEQLEAKDQQMKEQLEASKEQLEAKDQQMKEQLEASKEQLAAKDNQIHDLIREAKRPRTVNNTTNNNRFVVEQHIRVFGNESVDHISTSQIQSLLADPSNAVSQYIKLKHRKAPGGVNQNIRIPNKNKAIYQVVVPGEGEDKEWENKAKGEVLEKMYDDSSGQLEAEADEETKIGYNFLNHQDKVKLSESGADGGRLYKDQLDKIHNIL</sequence>
<feature type="region of interest" description="Disordered" evidence="1">
    <location>
        <begin position="42"/>
        <end position="83"/>
    </location>
</feature>
<feature type="compositionally biased region" description="Basic and acidic residues" evidence="1">
    <location>
        <begin position="48"/>
        <end position="83"/>
    </location>
</feature>
<name>A0A6C0IXW9_9ZZZZ</name>
<protein>
    <submittedName>
        <fullName evidence="2">Uncharacterized protein</fullName>
    </submittedName>
</protein>
<evidence type="ECO:0000256" key="1">
    <source>
        <dbReference type="SAM" id="MobiDB-lite"/>
    </source>
</evidence>
<dbReference type="EMBL" id="MN740288">
    <property type="protein sequence ID" value="QHT98161.1"/>
    <property type="molecule type" value="Genomic_DNA"/>
</dbReference>
<proteinExistence type="predicted"/>
<organism evidence="2">
    <name type="scientific">viral metagenome</name>
    <dbReference type="NCBI Taxonomy" id="1070528"/>
    <lineage>
        <taxon>unclassified sequences</taxon>
        <taxon>metagenomes</taxon>
        <taxon>organismal metagenomes</taxon>
    </lineage>
</organism>
<accession>A0A6C0IXW9</accession>
<dbReference type="AlphaFoldDB" id="A0A6C0IXW9"/>
<evidence type="ECO:0000313" key="2">
    <source>
        <dbReference type="EMBL" id="QHT98161.1"/>
    </source>
</evidence>